<evidence type="ECO:0000256" key="1">
    <source>
        <dbReference type="ARBA" id="ARBA00023015"/>
    </source>
</evidence>
<comment type="caution">
    <text evidence="5">The sequence shown here is derived from an EMBL/GenBank/DDBJ whole genome shotgun (WGS) entry which is preliminary data.</text>
</comment>
<feature type="region of interest" description="Disordered" evidence="4">
    <location>
        <begin position="1177"/>
        <end position="1226"/>
    </location>
</feature>
<feature type="region of interest" description="Disordered" evidence="4">
    <location>
        <begin position="261"/>
        <end position="302"/>
    </location>
</feature>
<feature type="region of interest" description="Disordered" evidence="4">
    <location>
        <begin position="224"/>
        <end position="244"/>
    </location>
</feature>
<dbReference type="InterPro" id="IPR052435">
    <property type="entry name" value="YY1-Transcr_Regul"/>
</dbReference>
<evidence type="ECO:0000256" key="2">
    <source>
        <dbReference type="ARBA" id="ARBA00023163"/>
    </source>
</evidence>
<keyword evidence="6" id="KW-1185">Reference proteome</keyword>
<organism evidence="5 6">
    <name type="scientific">Trapa incisa</name>
    <dbReference type="NCBI Taxonomy" id="236973"/>
    <lineage>
        <taxon>Eukaryota</taxon>
        <taxon>Viridiplantae</taxon>
        <taxon>Streptophyta</taxon>
        <taxon>Embryophyta</taxon>
        <taxon>Tracheophyta</taxon>
        <taxon>Spermatophyta</taxon>
        <taxon>Magnoliopsida</taxon>
        <taxon>eudicotyledons</taxon>
        <taxon>Gunneridae</taxon>
        <taxon>Pentapetalae</taxon>
        <taxon>rosids</taxon>
        <taxon>malvids</taxon>
        <taxon>Myrtales</taxon>
        <taxon>Lythraceae</taxon>
        <taxon>Trapa</taxon>
    </lineage>
</organism>
<keyword evidence="1" id="KW-0805">Transcription regulation</keyword>
<gene>
    <name evidence="5" type="ORF">SAY87_029534</name>
</gene>
<feature type="compositionally biased region" description="Basic and acidic residues" evidence="4">
    <location>
        <begin position="292"/>
        <end position="302"/>
    </location>
</feature>
<feature type="compositionally biased region" description="Polar residues" evidence="4">
    <location>
        <begin position="1"/>
        <end position="10"/>
    </location>
</feature>
<dbReference type="PANTHER" id="PTHR16088:SF3">
    <property type="entry name" value="GON-4-LIKE PROTEIN"/>
    <property type="match status" value="1"/>
</dbReference>
<evidence type="ECO:0000256" key="3">
    <source>
        <dbReference type="ARBA" id="ARBA00023242"/>
    </source>
</evidence>
<dbReference type="EMBL" id="JAXIOK010000009">
    <property type="protein sequence ID" value="KAK4761650.1"/>
    <property type="molecule type" value="Genomic_DNA"/>
</dbReference>
<accession>A0AAN7KEV9</accession>
<dbReference type="Proteomes" id="UP001345219">
    <property type="component" value="Chromosome 23"/>
</dbReference>
<feature type="region of interest" description="Disordered" evidence="4">
    <location>
        <begin position="1073"/>
        <end position="1098"/>
    </location>
</feature>
<evidence type="ECO:0000313" key="5">
    <source>
        <dbReference type="EMBL" id="KAK4761650.1"/>
    </source>
</evidence>
<keyword evidence="3" id="KW-0539">Nucleus</keyword>
<protein>
    <submittedName>
        <fullName evidence="5">Uncharacterized protein</fullName>
    </submittedName>
</protein>
<dbReference type="GO" id="GO:0006355">
    <property type="term" value="P:regulation of DNA-templated transcription"/>
    <property type="evidence" value="ECO:0007669"/>
    <property type="project" value="TreeGrafter"/>
</dbReference>
<feature type="region of interest" description="Disordered" evidence="4">
    <location>
        <begin position="1256"/>
        <end position="1292"/>
    </location>
</feature>
<feature type="compositionally biased region" description="Acidic residues" evidence="4">
    <location>
        <begin position="39"/>
        <end position="48"/>
    </location>
</feature>
<feature type="region of interest" description="Disordered" evidence="4">
    <location>
        <begin position="797"/>
        <end position="816"/>
    </location>
</feature>
<dbReference type="PANTHER" id="PTHR16088">
    <property type="entry name" value="YY1 ASSOCIATED PROTEIN-RELATED"/>
    <property type="match status" value="1"/>
</dbReference>
<dbReference type="Pfam" id="PF13921">
    <property type="entry name" value="Myb_DNA-bind_6"/>
    <property type="match status" value="1"/>
</dbReference>
<sequence>MASSSGAQSSENEHRNKENMLLMVESTTSSCGSPIRHEEDEDEDEDIDFNPFIRETLSPEASSSLSSEIEGLDDVSVCSAKEPFSTNLVEKLSCNVGDSDQAENERMVDTIDSQVEPCEELLQKTSKASSQTTSAVIQEGDFTKKSVNLSASSPNGTIQHGKLGVLSNDADAICKRTRARYSLAGFTLDELENFLQETDDDEDLQNIDDEEEYRKFLAAVLQGGDDDIQTNENGGGLDDEDEDSDADFEIELEEALDSDYDDRLVDRTLSPSDKSRRRTETRQNRRRNTTLGKKDNLLDNTKRPLRPLLPLAPIGLNLSPAQNGRLLTTANTVAESGYISGFTPHQVGQLYCLIHEHVQLLIQIYSLCILDPSRQQTASQIQELIFEILHKRDQVLACRNIPYPADLFRSPYLSLSMSEESSQLYQNQRMGPFIDNAQGRISASDNMDVAGDAYPSSNGQPEQISCSRLGSSKSFDGFPWQPIIDGPILSILDVAPLHLVKSYMDDMSNAVREHRRRHVESSIDVRIEREPLFSLPSFSNAGEVNLDGVRGELATDTNKGLSSSNGPFKKSLAAALVESTKKQSVALVPREVAQLAQKFLPLFNRALFPHKPPPISVTNRVLFTDTEDELLALGMMEYNTDWKAIQERFLPCKSKHQIFVRQKNRCSSKAPENPIKAVRRMKTSSLTVQEVQYIQEGLKLYKLDWKSIWKLIVPHRDPSLLPRQWRTAVGIQKSYKQNALRKEKRRIYEAERRRRKAADPSSWSNGSEKEDCGSGDDCINEPEEAYIHEAFLADEWRPSASGTMPSQTQRTSSMKPFSKPTVVGAHYGAGNIGQYITQANHLLQPNGASHFSVNQAEKTIPGLDGKHLVKLAPNLPPVNLPRNVRVLSQSAYRTNQHATRVGSTYEGRAANVPDSHQEDSGVLGERSLGVAEERFNSSVLRMHPLLFQAPVDGRLHHPSDPSTGSSGSFNLCTGNRPQLKLSLFMSPNQTIQDLNSFNRNVTQDANSSFSGIEFHPLLKKPDDAERNMKLCFRGSLATASSSQCTFDKANELDLEMHLSSSSKKVKDSERCDKENSGVGLVNRESTDPSRQPFNNLPSVGGLIKGGSRILVDDNDNICMDIVDDQSHPEIVMEQEELSDSEEEFEEQVEFEYEEMTDSEEEDVSCAVVFSEATNKDALNSPVDEAPIIRQEGGDQRQGVHCSPDLTGDGGCLGPSSDLCPDADRKDNKLSRSQLNLLSSESECRAAECPALLRPKRSCGKRKEPAKQDASLPVRRPRKKPCRYKKDSNATLL</sequence>
<dbReference type="GO" id="GO:0003712">
    <property type="term" value="F:transcription coregulator activity"/>
    <property type="evidence" value="ECO:0007669"/>
    <property type="project" value="TreeGrafter"/>
</dbReference>
<reference evidence="5 6" key="1">
    <citation type="journal article" date="2023" name="Hortic Res">
        <title>Pangenome of water caltrop reveals structural variations and asymmetric subgenome divergence after allopolyploidization.</title>
        <authorList>
            <person name="Zhang X."/>
            <person name="Chen Y."/>
            <person name="Wang L."/>
            <person name="Yuan Y."/>
            <person name="Fang M."/>
            <person name="Shi L."/>
            <person name="Lu R."/>
            <person name="Comes H.P."/>
            <person name="Ma Y."/>
            <person name="Chen Y."/>
            <person name="Huang G."/>
            <person name="Zhou Y."/>
            <person name="Zheng Z."/>
            <person name="Qiu Y."/>
        </authorList>
    </citation>
    <scope>NUCLEOTIDE SEQUENCE [LARGE SCALE GENOMIC DNA]</scope>
    <source>
        <tissue evidence="5">Roots</tissue>
    </source>
</reference>
<dbReference type="GO" id="GO:0005634">
    <property type="term" value="C:nucleus"/>
    <property type="evidence" value="ECO:0007669"/>
    <property type="project" value="TreeGrafter"/>
</dbReference>
<feature type="region of interest" description="Disordered" evidence="4">
    <location>
        <begin position="746"/>
        <end position="779"/>
    </location>
</feature>
<keyword evidence="2" id="KW-0804">Transcription</keyword>
<proteinExistence type="predicted"/>
<feature type="compositionally biased region" description="Polar residues" evidence="4">
    <location>
        <begin position="1088"/>
        <end position="1097"/>
    </location>
</feature>
<evidence type="ECO:0000313" key="6">
    <source>
        <dbReference type="Proteomes" id="UP001345219"/>
    </source>
</evidence>
<name>A0AAN7KEV9_9MYRT</name>
<feature type="compositionally biased region" description="Basic and acidic residues" evidence="4">
    <location>
        <begin position="1283"/>
        <end position="1292"/>
    </location>
</feature>
<evidence type="ECO:0000256" key="4">
    <source>
        <dbReference type="SAM" id="MobiDB-lite"/>
    </source>
</evidence>
<feature type="compositionally biased region" description="Low complexity" evidence="4">
    <location>
        <begin position="55"/>
        <end position="69"/>
    </location>
</feature>
<feature type="region of interest" description="Disordered" evidence="4">
    <location>
        <begin position="1"/>
        <end position="69"/>
    </location>
</feature>
<feature type="compositionally biased region" description="Polar residues" evidence="4">
    <location>
        <begin position="800"/>
        <end position="815"/>
    </location>
</feature>